<evidence type="ECO:0008006" key="4">
    <source>
        <dbReference type="Google" id="ProtNLM"/>
    </source>
</evidence>
<protein>
    <recommendedName>
        <fullName evidence="4">STAS domain-containing protein</fullName>
    </recommendedName>
</protein>
<reference evidence="2" key="1">
    <citation type="submission" date="2025-08" db="UniProtKB">
        <authorList>
            <consortium name="Ensembl"/>
        </authorList>
    </citation>
    <scope>IDENTIFICATION</scope>
</reference>
<dbReference type="AlphaFoldDB" id="A0A8C9LC68"/>
<reference evidence="2" key="2">
    <citation type="submission" date="2025-09" db="UniProtKB">
        <authorList>
            <consortium name="Ensembl"/>
        </authorList>
    </citation>
    <scope>IDENTIFICATION</scope>
</reference>
<name>A0A8C9LC68_PAVCR</name>
<dbReference type="Gene3D" id="3.30.750.24">
    <property type="entry name" value="STAS domain"/>
    <property type="match status" value="1"/>
</dbReference>
<evidence type="ECO:0000256" key="1">
    <source>
        <dbReference type="SAM" id="MobiDB-lite"/>
    </source>
</evidence>
<proteinExistence type="predicted"/>
<sequence length="152" mass="16674">LAARRKAQKKHAREVKKANKTNDVEASVKHEIANDGLPVNGKFAFVDAAVQDGSPDELEHFVEPKTNIHSLILDFTPVNFVDSVGAKRGGEGCGEEYCCFPSLPSGPVMNELTRLNFFDNTVTRELLFHSIHDAVLACRGKDRSASQTALDH</sequence>
<dbReference type="Proteomes" id="UP000694428">
    <property type="component" value="Unplaced"/>
</dbReference>
<organism evidence="2 3">
    <name type="scientific">Pavo cristatus</name>
    <name type="common">Indian peafowl</name>
    <name type="synonym">Blue peafowl</name>
    <dbReference type="NCBI Taxonomy" id="9049"/>
    <lineage>
        <taxon>Eukaryota</taxon>
        <taxon>Metazoa</taxon>
        <taxon>Chordata</taxon>
        <taxon>Craniata</taxon>
        <taxon>Vertebrata</taxon>
        <taxon>Euteleostomi</taxon>
        <taxon>Archelosauria</taxon>
        <taxon>Archosauria</taxon>
        <taxon>Dinosauria</taxon>
        <taxon>Saurischia</taxon>
        <taxon>Theropoda</taxon>
        <taxon>Coelurosauria</taxon>
        <taxon>Aves</taxon>
        <taxon>Neognathae</taxon>
        <taxon>Galloanserae</taxon>
        <taxon>Galliformes</taxon>
        <taxon>Phasianidae</taxon>
        <taxon>Phasianinae</taxon>
        <taxon>Pavo</taxon>
    </lineage>
</organism>
<feature type="region of interest" description="Disordered" evidence="1">
    <location>
        <begin position="1"/>
        <end position="22"/>
    </location>
</feature>
<dbReference type="InterPro" id="IPR036513">
    <property type="entry name" value="STAS_dom_sf"/>
</dbReference>
<keyword evidence="3" id="KW-1185">Reference proteome</keyword>
<evidence type="ECO:0000313" key="2">
    <source>
        <dbReference type="Ensembl" id="ENSPSTP00000016473.1"/>
    </source>
</evidence>
<dbReference type="Ensembl" id="ENSPSTT00000017263.1">
    <property type="protein sequence ID" value="ENSPSTP00000016473.1"/>
    <property type="gene ID" value="ENSPSTG00000011721.1"/>
</dbReference>
<feature type="compositionally biased region" description="Basic residues" evidence="1">
    <location>
        <begin position="1"/>
        <end position="14"/>
    </location>
</feature>
<evidence type="ECO:0000313" key="3">
    <source>
        <dbReference type="Proteomes" id="UP000694428"/>
    </source>
</evidence>
<accession>A0A8C9LC68</accession>